<sequence length="234" mass="26327">MYGSIHGILLDKTTTTVLIDCYGVGYEVTVPLTTYQHLPAVGNKIFLFTYQRILEDAHQLYGFAHAVEKKLFQELIKLNKIGPRIALAVLGMYDFISLLNIINNKDQKALAAVPGIGKATAERMIVELNNRMDMLKEAVALGKQQMVMLKQAYGVIEQEKPSEVRVEPEFAQVNYPQATPSEEEDMSKRYSVLQALVNLGLKDVQAQQILEKVYEPSLSLEQLIKACLDFYKGK</sequence>
<dbReference type="CDD" id="cd14332">
    <property type="entry name" value="UBA_RuvA_C"/>
    <property type="match status" value="1"/>
</dbReference>
<feature type="coiled-coil region" evidence="7">
    <location>
        <begin position="118"/>
        <end position="145"/>
    </location>
</feature>
<dbReference type="GO" id="GO:0000400">
    <property type="term" value="F:four-way junction DNA binding"/>
    <property type="evidence" value="ECO:0007669"/>
    <property type="project" value="UniProtKB-UniRule"/>
</dbReference>
<dbReference type="InterPro" id="IPR010994">
    <property type="entry name" value="RuvA_2-like"/>
</dbReference>
<comment type="caution">
    <text evidence="9">The sequence shown here is derived from an EMBL/GenBank/DDBJ whole genome shotgun (WGS) entry which is preliminary data.</text>
</comment>
<dbReference type="NCBIfam" id="TIGR00084">
    <property type="entry name" value="ruvA"/>
    <property type="match status" value="1"/>
</dbReference>
<dbReference type="GO" id="GO:0006310">
    <property type="term" value="P:DNA recombination"/>
    <property type="evidence" value="ECO:0007669"/>
    <property type="project" value="UniProtKB-UniRule"/>
</dbReference>
<dbReference type="EMBL" id="NRJH01000051">
    <property type="protein sequence ID" value="RIY31922.1"/>
    <property type="molecule type" value="Genomic_DNA"/>
</dbReference>
<dbReference type="AlphaFoldDB" id="A0A3A1Y0Q0"/>
<reference evidence="9 10" key="1">
    <citation type="submission" date="2017-08" db="EMBL/GenBank/DDBJ databases">
        <title>Reclassification of Bisgaard taxon 37 and 44.</title>
        <authorList>
            <person name="Christensen H."/>
        </authorList>
    </citation>
    <scope>NUCLEOTIDE SEQUENCE [LARGE SCALE GENOMIC DNA]</scope>
    <source>
        <strain evidence="9 10">B96_4</strain>
    </source>
</reference>
<comment type="subunit">
    <text evidence="6">Homotetramer. Forms an RuvA(8)-RuvB(12)-Holliday junction (HJ) complex. HJ DNA is sandwiched between 2 RuvA tetramers; dsDNA enters through RuvA and exits via RuvB. An RuvB hexamer assembles on each DNA strand where it exits the tetramer. Each RuvB hexamer is contacted by two RuvA subunits (via domain III) on 2 adjacent RuvB subunits; this complex drives branch migration. In the full resolvosome a probable DNA-RuvA(4)-RuvB(12)-RuvC(2) complex forms which resolves the HJ.</text>
</comment>
<dbReference type="HAMAP" id="MF_00031">
    <property type="entry name" value="DNA_HJ_migration_RuvA"/>
    <property type="match status" value="1"/>
</dbReference>
<dbReference type="InterPro" id="IPR036267">
    <property type="entry name" value="RuvA_C_sf"/>
</dbReference>
<evidence type="ECO:0000259" key="8">
    <source>
        <dbReference type="SMART" id="SM00278"/>
    </source>
</evidence>
<dbReference type="Gene3D" id="1.10.150.20">
    <property type="entry name" value="5' to 3' exonuclease, C-terminal subdomain"/>
    <property type="match status" value="1"/>
</dbReference>
<dbReference type="Gene3D" id="2.40.50.140">
    <property type="entry name" value="Nucleic acid-binding proteins"/>
    <property type="match status" value="1"/>
</dbReference>
<dbReference type="RefSeq" id="WP_119497382.1">
    <property type="nucleotide sequence ID" value="NZ_NRJH01000051.1"/>
</dbReference>
<dbReference type="GO" id="GO:0005737">
    <property type="term" value="C:cytoplasm"/>
    <property type="evidence" value="ECO:0007669"/>
    <property type="project" value="UniProtKB-SubCell"/>
</dbReference>
<comment type="subcellular location">
    <subcellularLocation>
        <location evidence="6">Cytoplasm</location>
    </subcellularLocation>
</comment>
<dbReference type="InterPro" id="IPR011114">
    <property type="entry name" value="RuvA_C"/>
</dbReference>
<feature type="region of interest" description="Domain I" evidence="6">
    <location>
        <begin position="1"/>
        <end position="64"/>
    </location>
</feature>
<evidence type="ECO:0000313" key="10">
    <source>
        <dbReference type="Proteomes" id="UP000266258"/>
    </source>
</evidence>
<dbReference type="OrthoDB" id="5293449at2"/>
<feature type="domain" description="Helix-hairpin-helix DNA-binding motif class 1" evidence="8">
    <location>
        <begin position="108"/>
        <end position="127"/>
    </location>
</feature>
<dbReference type="InterPro" id="IPR003583">
    <property type="entry name" value="Hlx-hairpin-Hlx_DNA-bd_motif"/>
</dbReference>
<evidence type="ECO:0000313" key="9">
    <source>
        <dbReference type="EMBL" id="RIY31922.1"/>
    </source>
</evidence>
<feature type="domain" description="Helix-hairpin-helix DNA-binding motif class 1" evidence="8">
    <location>
        <begin position="73"/>
        <end position="92"/>
    </location>
</feature>
<dbReference type="GO" id="GO:0009378">
    <property type="term" value="F:four-way junction helicase activity"/>
    <property type="evidence" value="ECO:0007669"/>
    <property type="project" value="InterPro"/>
</dbReference>
<dbReference type="SMART" id="SM00278">
    <property type="entry name" value="HhH1"/>
    <property type="match status" value="2"/>
</dbReference>
<feature type="region of interest" description="Domain III" evidence="6">
    <location>
        <begin position="179"/>
        <end position="234"/>
    </location>
</feature>
<comment type="function">
    <text evidence="6">The RuvA-RuvB-RuvC complex processes Holliday junction (HJ) DNA during genetic recombination and DNA repair, while the RuvA-RuvB complex plays an important role in the rescue of blocked DNA replication forks via replication fork reversal (RFR). RuvA specifically binds to HJ cruciform DNA, conferring on it an open structure. The RuvB hexamer acts as an ATP-dependent pump, pulling dsDNA into and through the RuvAB complex. HJ branch migration allows RuvC to scan DNA until it finds its consensus sequence, where it cleaves and resolves the cruciform DNA.</text>
</comment>
<keyword evidence="2 6" id="KW-0227">DNA damage</keyword>
<name>A0A3A1Y0Q0_9GAMM</name>
<evidence type="ECO:0000256" key="1">
    <source>
        <dbReference type="ARBA" id="ARBA00022490"/>
    </source>
</evidence>
<proteinExistence type="inferred from homology"/>
<evidence type="ECO:0000256" key="2">
    <source>
        <dbReference type="ARBA" id="ARBA00022763"/>
    </source>
</evidence>
<dbReference type="Gene3D" id="1.10.8.10">
    <property type="entry name" value="DNA helicase RuvA subunit, C-terminal domain"/>
    <property type="match status" value="1"/>
</dbReference>
<dbReference type="GO" id="GO:0005524">
    <property type="term" value="F:ATP binding"/>
    <property type="evidence" value="ECO:0007669"/>
    <property type="project" value="InterPro"/>
</dbReference>
<evidence type="ECO:0000256" key="7">
    <source>
        <dbReference type="SAM" id="Coils"/>
    </source>
</evidence>
<evidence type="ECO:0000256" key="3">
    <source>
        <dbReference type="ARBA" id="ARBA00023125"/>
    </source>
</evidence>
<dbReference type="GO" id="GO:0009379">
    <property type="term" value="C:Holliday junction helicase complex"/>
    <property type="evidence" value="ECO:0007669"/>
    <property type="project" value="InterPro"/>
</dbReference>
<keyword evidence="5 6" id="KW-0234">DNA repair</keyword>
<evidence type="ECO:0000256" key="4">
    <source>
        <dbReference type="ARBA" id="ARBA00023172"/>
    </source>
</evidence>
<keyword evidence="4 6" id="KW-0233">DNA recombination</keyword>
<comment type="domain">
    <text evidence="6">Has three domains with a flexible linker between the domains II and III and assumes an 'L' shape. Domain III is highly mobile and contacts RuvB.</text>
</comment>
<accession>A0A3A1Y0Q0</accession>
<keyword evidence="3 6" id="KW-0238">DNA-binding</keyword>
<dbReference type="SUPFAM" id="SSF46929">
    <property type="entry name" value="DNA helicase RuvA subunit, C-terminal domain"/>
    <property type="match status" value="1"/>
</dbReference>
<dbReference type="Proteomes" id="UP000266258">
    <property type="component" value="Unassembled WGS sequence"/>
</dbReference>
<dbReference type="Pfam" id="PF01330">
    <property type="entry name" value="RuvA_N"/>
    <property type="match status" value="1"/>
</dbReference>
<organism evidence="9 10">
    <name type="scientific">Psittacicella melopsittaci</name>
    <dbReference type="NCBI Taxonomy" id="2028576"/>
    <lineage>
        <taxon>Bacteria</taxon>
        <taxon>Pseudomonadati</taxon>
        <taxon>Pseudomonadota</taxon>
        <taxon>Gammaproteobacteria</taxon>
        <taxon>Pasteurellales</taxon>
        <taxon>Psittacicellaceae</taxon>
        <taxon>Psittacicella</taxon>
    </lineage>
</organism>
<protein>
    <recommendedName>
        <fullName evidence="6">Holliday junction branch migration complex subunit RuvA</fullName>
    </recommendedName>
</protein>
<comment type="similarity">
    <text evidence="6">Belongs to the RuvA family.</text>
</comment>
<evidence type="ECO:0000256" key="5">
    <source>
        <dbReference type="ARBA" id="ARBA00023204"/>
    </source>
</evidence>
<keyword evidence="10" id="KW-1185">Reference proteome</keyword>
<dbReference type="InterPro" id="IPR000085">
    <property type="entry name" value="RuvA"/>
</dbReference>
<dbReference type="SUPFAM" id="SSF47781">
    <property type="entry name" value="RuvA domain 2-like"/>
    <property type="match status" value="1"/>
</dbReference>
<dbReference type="Pfam" id="PF07499">
    <property type="entry name" value="RuvA_C"/>
    <property type="match status" value="1"/>
</dbReference>
<dbReference type="SUPFAM" id="SSF50249">
    <property type="entry name" value="Nucleic acid-binding proteins"/>
    <property type="match status" value="1"/>
</dbReference>
<dbReference type="InterPro" id="IPR013849">
    <property type="entry name" value="DNA_helicase_Holl-junc_RuvA_I"/>
</dbReference>
<evidence type="ECO:0000256" key="6">
    <source>
        <dbReference type="HAMAP-Rule" id="MF_00031"/>
    </source>
</evidence>
<dbReference type="InterPro" id="IPR012340">
    <property type="entry name" value="NA-bd_OB-fold"/>
</dbReference>
<keyword evidence="7" id="KW-0175">Coiled coil</keyword>
<keyword evidence="1 6" id="KW-0963">Cytoplasm</keyword>
<comment type="caution">
    <text evidence="6">Lacks conserved residue(s) required for the propagation of feature annotation.</text>
</comment>
<dbReference type="GO" id="GO:0006281">
    <property type="term" value="P:DNA repair"/>
    <property type="evidence" value="ECO:0007669"/>
    <property type="project" value="UniProtKB-UniRule"/>
</dbReference>
<dbReference type="Pfam" id="PF14520">
    <property type="entry name" value="HHH_5"/>
    <property type="match status" value="1"/>
</dbReference>
<dbReference type="GO" id="GO:0048476">
    <property type="term" value="C:Holliday junction resolvase complex"/>
    <property type="evidence" value="ECO:0007669"/>
    <property type="project" value="UniProtKB-UniRule"/>
</dbReference>
<gene>
    <name evidence="6 9" type="primary">ruvA</name>
    <name evidence="9" type="ORF">CJP74_06065</name>
</gene>